<feature type="compositionally biased region" description="Basic residues" evidence="1">
    <location>
        <begin position="72"/>
        <end position="81"/>
    </location>
</feature>
<organism evidence="2 3">
    <name type="scientific">Nocardia rhizosphaerihabitans</name>
    <dbReference type="NCBI Taxonomy" id="1691570"/>
    <lineage>
        <taxon>Bacteria</taxon>
        <taxon>Bacillati</taxon>
        <taxon>Actinomycetota</taxon>
        <taxon>Actinomycetes</taxon>
        <taxon>Mycobacteriales</taxon>
        <taxon>Nocardiaceae</taxon>
        <taxon>Nocardia</taxon>
    </lineage>
</organism>
<dbReference type="EMBL" id="BMNE01000001">
    <property type="protein sequence ID" value="GGN65795.1"/>
    <property type="molecule type" value="Genomic_DNA"/>
</dbReference>
<protein>
    <submittedName>
        <fullName evidence="2">Uncharacterized protein</fullName>
    </submittedName>
</protein>
<proteinExistence type="predicted"/>
<reference evidence="3" key="1">
    <citation type="journal article" date="2019" name="Int. J. Syst. Evol. Microbiol.">
        <title>The Global Catalogue of Microorganisms (GCM) 10K type strain sequencing project: providing services to taxonomists for standard genome sequencing and annotation.</title>
        <authorList>
            <consortium name="The Broad Institute Genomics Platform"/>
            <consortium name="The Broad Institute Genome Sequencing Center for Infectious Disease"/>
            <person name="Wu L."/>
            <person name="Ma J."/>
        </authorList>
    </citation>
    <scope>NUCLEOTIDE SEQUENCE [LARGE SCALE GENOMIC DNA]</scope>
    <source>
        <strain evidence="3">CGMCC 4.7329</strain>
    </source>
</reference>
<accession>A0ABQ2K534</accession>
<comment type="caution">
    <text evidence="2">The sequence shown here is derived from an EMBL/GenBank/DDBJ whole genome shotgun (WGS) entry which is preliminary data.</text>
</comment>
<gene>
    <name evidence="2" type="ORF">GCM10011610_00050</name>
</gene>
<name>A0ABQ2K534_9NOCA</name>
<dbReference type="Proteomes" id="UP000658127">
    <property type="component" value="Unassembled WGS sequence"/>
</dbReference>
<sequence>MERRSFEAGPPLPSYHADPYFQLLNWETPTEPLRYATTVRFLPIPLAGHDFHQEPVPGEAEAHQPDTLPFRSWKRHQGGRA</sequence>
<evidence type="ECO:0000313" key="2">
    <source>
        <dbReference type="EMBL" id="GGN65795.1"/>
    </source>
</evidence>
<feature type="region of interest" description="Disordered" evidence="1">
    <location>
        <begin position="52"/>
        <end position="81"/>
    </location>
</feature>
<evidence type="ECO:0000313" key="3">
    <source>
        <dbReference type="Proteomes" id="UP000658127"/>
    </source>
</evidence>
<evidence type="ECO:0000256" key="1">
    <source>
        <dbReference type="SAM" id="MobiDB-lite"/>
    </source>
</evidence>
<keyword evidence="3" id="KW-1185">Reference proteome</keyword>